<dbReference type="GeneID" id="93671645"/>
<gene>
    <name evidence="1" type="ORF">NCTC11801_00538</name>
</gene>
<accession>A0A379FLG9</accession>
<organism evidence="1 2">
    <name type="scientific">Providencia rettgeri</name>
    <dbReference type="NCBI Taxonomy" id="587"/>
    <lineage>
        <taxon>Bacteria</taxon>
        <taxon>Pseudomonadati</taxon>
        <taxon>Pseudomonadota</taxon>
        <taxon>Gammaproteobacteria</taxon>
        <taxon>Enterobacterales</taxon>
        <taxon>Morganellaceae</taxon>
        <taxon>Providencia</taxon>
    </lineage>
</organism>
<proteinExistence type="predicted"/>
<dbReference type="Proteomes" id="UP000254208">
    <property type="component" value="Unassembled WGS sequence"/>
</dbReference>
<dbReference type="RefSeq" id="WP_115166517.1">
    <property type="nucleotide sequence ID" value="NZ_CP077317.1"/>
</dbReference>
<dbReference type="AlphaFoldDB" id="A0A379FLG9"/>
<dbReference type="EMBL" id="UGTZ01000001">
    <property type="protein sequence ID" value="SUC29635.1"/>
    <property type="molecule type" value="Genomic_DNA"/>
</dbReference>
<evidence type="ECO:0000313" key="2">
    <source>
        <dbReference type="Proteomes" id="UP000254208"/>
    </source>
</evidence>
<sequence length="213" mass="24244">MKVTVIDEQNTDIRWEFKQEPKSGRMAVKWLKDGTQDQIVTALDQALEEAKNQYSMVSSTTSNLVTIDEQLFKDLIYLAINNTEFVNKLCDMKVNSDPDNNVTMEFKPSDFLFRLSEAIKEPSRAAPIGVDNKLNSLNAWKPTIQHILHPEKYPASWIIQLGKNEVQFNRVIDGRIEESYAPVNYAKANVYAAAILNGLQPPRDLRLSDKPTD</sequence>
<protein>
    <submittedName>
        <fullName evidence="1">Uncharacterized protein</fullName>
    </submittedName>
</protein>
<evidence type="ECO:0000313" key="1">
    <source>
        <dbReference type="EMBL" id="SUC29635.1"/>
    </source>
</evidence>
<name>A0A379FLG9_PRORE</name>
<reference evidence="1 2" key="1">
    <citation type="submission" date="2018-06" db="EMBL/GenBank/DDBJ databases">
        <authorList>
            <consortium name="Pathogen Informatics"/>
            <person name="Doyle S."/>
        </authorList>
    </citation>
    <scope>NUCLEOTIDE SEQUENCE [LARGE SCALE GENOMIC DNA]</scope>
    <source>
        <strain evidence="1 2">NCTC11801</strain>
    </source>
</reference>